<dbReference type="PANTHER" id="PTHR15840:SF10">
    <property type="entry name" value="EKC_KEOPS COMPLEX SUBUNIT TPRKB"/>
    <property type="match status" value="1"/>
</dbReference>
<dbReference type="GO" id="GO:0005634">
    <property type="term" value="C:nucleus"/>
    <property type="evidence" value="ECO:0007669"/>
    <property type="project" value="UniProtKB-SubCell"/>
</dbReference>
<dbReference type="InterPro" id="IPR036504">
    <property type="entry name" value="CGI121/TPRKB_sf"/>
</dbReference>
<dbReference type="GO" id="GO:0000408">
    <property type="term" value="C:EKC/KEOPS complex"/>
    <property type="evidence" value="ECO:0007669"/>
    <property type="project" value="TreeGrafter"/>
</dbReference>
<evidence type="ECO:0000256" key="6">
    <source>
        <dbReference type="SAM" id="Coils"/>
    </source>
</evidence>
<evidence type="ECO:0000256" key="2">
    <source>
        <dbReference type="ARBA" id="ARBA00005546"/>
    </source>
</evidence>
<feature type="coiled-coil region" evidence="6">
    <location>
        <begin position="116"/>
        <end position="143"/>
    </location>
</feature>
<evidence type="ECO:0000256" key="5">
    <source>
        <dbReference type="RuleBase" id="RU004398"/>
    </source>
</evidence>
<evidence type="ECO:0000313" key="7">
    <source>
        <dbReference type="EMBL" id="KAK4777596.1"/>
    </source>
</evidence>
<evidence type="ECO:0008006" key="9">
    <source>
        <dbReference type="Google" id="ProtNLM"/>
    </source>
</evidence>
<protein>
    <recommendedName>
        <fullName evidence="9">EKC/KEOPS complex subunit Tprkb</fullName>
    </recommendedName>
</protein>
<dbReference type="Pfam" id="PF08617">
    <property type="entry name" value="CGI-121"/>
    <property type="match status" value="1"/>
</dbReference>
<gene>
    <name evidence="7" type="ORF">SAY87_017783</name>
</gene>
<comment type="caution">
    <text evidence="7">The sequence shown here is derived from an EMBL/GenBank/DDBJ whole genome shotgun (WGS) entry which is preliminary data.</text>
</comment>
<proteinExistence type="inferred from homology"/>
<dbReference type="GO" id="GO:0005829">
    <property type="term" value="C:cytosol"/>
    <property type="evidence" value="ECO:0007669"/>
    <property type="project" value="TreeGrafter"/>
</dbReference>
<organism evidence="7 8">
    <name type="scientific">Trapa incisa</name>
    <dbReference type="NCBI Taxonomy" id="236973"/>
    <lineage>
        <taxon>Eukaryota</taxon>
        <taxon>Viridiplantae</taxon>
        <taxon>Streptophyta</taxon>
        <taxon>Embryophyta</taxon>
        <taxon>Tracheophyta</taxon>
        <taxon>Spermatophyta</taxon>
        <taxon>Magnoliopsida</taxon>
        <taxon>eudicotyledons</taxon>
        <taxon>Gunneridae</taxon>
        <taxon>Pentapetalae</taxon>
        <taxon>rosids</taxon>
        <taxon>malvids</taxon>
        <taxon>Myrtales</taxon>
        <taxon>Lythraceae</taxon>
        <taxon>Trapa</taxon>
    </lineage>
</organism>
<evidence type="ECO:0000256" key="1">
    <source>
        <dbReference type="ARBA" id="ARBA00004123"/>
    </source>
</evidence>
<dbReference type="AlphaFoldDB" id="A0AAN7L287"/>
<evidence type="ECO:0000256" key="3">
    <source>
        <dbReference type="ARBA" id="ARBA00022694"/>
    </source>
</evidence>
<dbReference type="SUPFAM" id="SSF143870">
    <property type="entry name" value="PF0523-like"/>
    <property type="match status" value="1"/>
</dbReference>
<comment type="similarity">
    <text evidence="2 5">Belongs to the CGI121/TPRKB family.</text>
</comment>
<comment type="subcellular location">
    <subcellularLocation>
        <location evidence="1">Nucleus</location>
    </subcellularLocation>
</comment>
<keyword evidence="6" id="KW-0175">Coiled coil</keyword>
<dbReference type="GO" id="GO:0002949">
    <property type="term" value="P:tRNA threonylcarbamoyladenosine modification"/>
    <property type="evidence" value="ECO:0007669"/>
    <property type="project" value="TreeGrafter"/>
</dbReference>
<dbReference type="EMBL" id="JAXIOK010000002">
    <property type="protein sequence ID" value="KAK4777596.1"/>
    <property type="molecule type" value="Genomic_DNA"/>
</dbReference>
<dbReference type="PANTHER" id="PTHR15840">
    <property type="entry name" value="CGI-121 FAMILY MEMBER"/>
    <property type="match status" value="1"/>
</dbReference>
<reference evidence="7 8" key="1">
    <citation type="journal article" date="2023" name="Hortic Res">
        <title>Pangenome of water caltrop reveals structural variations and asymmetric subgenome divergence after allopolyploidization.</title>
        <authorList>
            <person name="Zhang X."/>
            <person name="Chen Y."/>
            <person name="Wang L."/>
            <person name="Yuan Y."/>
            <person name="Fang M."/>
            <person name="Shi L."/>
            <person name="Lu R."/>
            <person name="Comes H.P."/>
            <person name="Ma Y."/>
            <person name="Chen Y."/>
            <person name="Huang G."/>
            <person name="Zhou Y."/>
            <person name="Zheng Z."/>
            <person name="Qiu Y."/>
        </authorList>
    </citation>
    <scope>NUCLEOTIDE SEQUENCE [LARGE SCALE GENOMIC DNA]</scope>
    <source>
        <tissue evidence="7">Roots</tissue>
    </source>
</reference>
<dbReference type="InterPro" id="IPR013926">
    <property type="entry name" value="CGI121/TPRKB"/>
</dbReference>
<dbReference type="Gene3D" id="3.30.2380.10">
    <property type="entry name" value="CGI121/TPRKB"/>
    <property type="match status" value="1"/>
</dbReference>
<keyword evidence="8" id="KW-1185">Reference proteome</keyword>
<dbReference type="Proteomes" id="UP001345219">
    <property type="component" value="Chromosome 14"/>
</dbReference>
<evidence type="ECO:0000256" key="4">
    <source>
        <dbReference type="ARBA" id="ARBA00023242"/>
    </source>
</evidence>
<dbReference type="NCBIfam" id="NF011465">
    <property type="entry name" value="PRK14886.1-1"/>
    <property type="match status" value="1"/>
</dbReference>
<name>A0AAN7L287_9MYRT</name>
<keyword evidence="4 5" id="KW-0539">Nucleus</keyword>
<sequence>MKVFEASNGNALSFALFTDVTNSKELLDSMRAGTLEPEAAFLNASLVPDVFPVLVAAHKALLSKSRDSLSSRTVHSELVYCYSGSKHISESLKRVGISESSNYVLAARFNASPEEMEAIRKLVKGTEVELEGLEAKADKAQIQKHYKIPGSELGISSLSDAISCRVAARDAL</sequence>
<keyword evidence="3" id="KW-0819">tRNA processing</keyword>
<evidence type="ECO:0000313" key="8">
    <source>
        <dbReference type="Proteomes" id="UP001345219"/>
    </source>
</evidence>
<accession>A0AAN7L287</accession>